<reference evidence="3" key="1">
    <citation type="journal article" date="2017" name="Proc. Natl. Acad. Sci. U.S.A.">
        <title>Simulation of Deepwater Horizon oil plume reveals substrate specialization within a complex community of hydrocarbon-degraders.</title>
        <authorList>
            <person name="Hu P."/>
            <person name="Dubinsky E.A."/>
            <person name="Probst A.J."/>
            <person name="Wang J."/>
            <person name="Sieber C.M.K."/>
            <person name="Tom L.M."/>
            <person name="Gardinali P."/>
            <person name="Banfield J.F."/>
            <person name="Atlas R.M."/>
            <person name="Andersen G.L."/>
        </authorList>
    </citation>
    <scope>NUCLEOTIDE SEQUENCE [LARGE SCALE GENOMIC DNA]</scope>
</reference>
<comment type="caution">
    <text evidence="2">The sequence shown here is derived from an EMBL/GenBank/DDBJ whole genome shotgun (WGS) entry which is preliminary data.</text>
</comment>
<dbReference type="EMBL" id="MAAX01000014">
    <property type="protein sequence ID" value="OUS21578.1"/>
    <property type="molecule type" value="Genomic_DNA"/>
</dbReference>
<feature type="signal peptide" evidence="1">
    <location>
        <begin position="1"/>
        <end position="20"/>
    </location>
</feature>
<organism evidence="2 3">
    <name type="scientific">Nonlabens dokdonensis</name>
    <dbReference type="NCBI Taxonomy" id="328515"/>
    <lineage>
        <taxon>Bacteria</taxon>
        <taxon>Pseudomonadati</taxon>
        <taxon>Bacteroidota</taxon>
        <taxon>Flavobacteriia</taxon>
        <taxon>Flavobacteriales</taxon>
        <taxon>Flavobacteriaceae</taxon>
        <taxon>Nonlabens</taxon>
    </lineage>
</organism>
<dbReference type="CDD" id="cd19608">
    <property type="entry name" value="GH113_mannanase-like"/>
    <property type="match status" value="1"/>
</dbReference>
<dbReference type="Pfam" id="PF22612">
    <property type="entry name" value="GH113"/>
    <property type="match status" value="1"/>
</dbReference>
<keyword evidence="1" id="KW-0732">Signal</keyword>
<evidence type="ECO:0000313" key="2">
    <source>
        <dbReference type="EMBL" id="OUS21578.1"/>
    </source>
</evidence>
<evidence type="ECO:0000256" key="1">
    <source>
        <dbReference type="SAM" id="SignalP"/>
    </source>
</evidence>
<dbReference type="GO" id="GO:0016787">
    <property type="term" value="F:hydrolase activity"/>
    <property type="evidence" value="ECO:0007669"/>
    <property type="project" value="UniProtKB-KW"/>
</dbReference>
<name>A0A1Z8BG85_9FLAO</name>
<evidence type="ECO:0000313" key="3">
    <source>
        <dbReference type="Proteomes" id="UP000196102"/>
    </source>
</evidence>
<dbReference type="InterPro" id="IPR017853">
    <property type="entry name" value="GH"/>
</dbReference>
<dbReference type="SUPFAM" id="SSF51445">
    <property type="entry name" value="(Trans)glycosidases"/>
    <property type="match status" value="1"/>
</dbReference>
<dbReference type="RefSeq" id="WP_303685460.1">
    <property type="nucleotide sequence ID" value="NZ_CAJXYO010000027.1"/>
</dbReference>
<sequence>MNKILFLLLAMILTSCNSQNKEVAKNQKIEAVPNLSKIKGITLVATRDSIDYNAISPIKKYNANYAAIIPYAWMRSLEEPQVNYEEKRGWWGEKPHGVAVTSQLMKAQKINVLLKPQIWIGRGAYTGNIKLNDEAAWKTLEDSYTDYIMRFAHIAAQENISIFCIGTELDSFVKSRPEYWSKLIQEIRKIYKGKLTYAGNWNSYKYVSFWDELDYIGVDAYFPVSEEKTPTIATIKASWKKWKLELSTLSRKLNKQILFTEYGYISADFAGLEPWKNAGEDRAINEEAQSILFQGLYDAVWNEKWMAGGFIWKHHAEKSRRRGYEKRFTPQGKKAQQTVTKAYLKSS</sequence>
<dbReference type="AlphaFoldDB" id="A0A1Z8BG85"/>
<dbReference type="Gene3D" id="3.20.20.80">
    <property type="entry name" value="Glycosidases"/>
    <property type="match status" value="1"/>
</dbReference>
<keyword evidence="2" id="KW-0378">Hydrolase</keyword>
<dbReference type="PROSITE" id="PS51257">
    <property type="entry name" value="PROKAR_LIPOPROTEIN"/>
    <property type="match status" value="1"/>
</dbReference>
<feature type="chain" id="PRO_5012080262" evidence="1">
    <location>
        <begin position="21"/>
        <end position="347"/>
    </location>
</feature>
<gene>
    <name evidence="2" type="ORF">A9Q93_00725</name>
</gene>
<dbReference type="InterPro" id="IPR055151">
    <property type="entry name" value="GH113"/>
</dbReference>
<dbReference type="Proteomes" id="UP000196102">
    <property type="component" value="Unassembled WGS sequence"/>
</dbReference>
<proteinExistence type="predicted"/>
<accession>A0A1Z8BG85</accession>
<protein>
    <submittedName>
        <fullName evidence="2">Glycoside hydrolase</fullName>
    </submittedName>
</protein>